<dbReference type="EMBL" id="AWUY01000065">
    <property type="protein sequence ID" value="ERJ78813.1"/>
    <property type="molecule type" value="Genomic_DNA"/>
</dbReference>
<name>A0ABN0NTR7_9BACT</name>
<keyword evidence="3" id="KW-1185">Reference proteome</keyword>
<evidence type="ECO:0000313" key="3">
    <source>
        <dbReference type="Proteomes" id="UP000016660"/>
    </source>
</evidence>
<keyword evidence="1" id="KW-0472">Membrane</keyword>
<feature type="transmembrane region" description="Helical" evidence="1">
    <location>
        <begin position="12"/>
        <end position="31"/>
    </location>
</feature>
<proteinExistence type="predicted"/>
<gene>
    <name evidence="2" type="ORF">HMPREF0653_00816</name>
</gene>
<keyword evidence="1" id="KW-1133">Transmembrane helix</keyword>
<comment type="caution">
    <text evidence="2">The sequence shown here is derived from an EMBL/GenBank/DDBJ whole genome shotgun (WGS) entry which is preliminary data.</text>
</comment>
<organism evidence="2 3">
    <name type="scientific">Prevotella disiens JCM 6334 = ATCC 29426</name>
    <dbReference type="NCBI Taxonomy" id="1235811"/>
    <lineage>
        <taxon>Bacteria</taxon>
        <taxon>Pseudomonadati</taxon>
        <taxon>Bacteroidota</taxon>
        <taxon>Bacteroidia</taxon>
        <taxon>Bacteroidales</taxon>
        <taxon>Prevotellaceae</taxon>
        <taxon>Prevotella</taxon>
    </lineage>
</organism>
<protein>
    <submittedName>
        <fullName evidence="2">Uncharacterized protein</fullName>
    </submittedName>
</protein>
<evidence type="ECO:0000256" key="1">
    <source>
        <dbReference type="SAM" id="Phobius"/>
    </source>
</evidence>
<keyword evidence="1" id="KW-0812">Transmembrane</keyword>
<accession>A0ABN0NTR7</accession>
<sequence length="47" mass="5354">MQNYIFLLKSKKARLFLGVFKIILLSLHSLFRNGEPIMGKSLTVSSL</sequence>
<evidence type="ECO:0000313" key="2">
    <source>
        <dbReference type="EMBL" id="ERJ78813.1"/>
    </source>
</evidence>
<dbReference type="Proteomes" id="UP000016660">
    <property type="component" value="Unassembled WGS sequence"/>
</dbReference>
<reference evidence="2 3" key="1">
    <citation type="submission" date="2013-06" db="EMBL/GenBank/DDBJ databases">
        <authorList>
            <person name="Weinstock G."/>
            <person name="Sodergren E."/>
            <person name="Lobos E.A."/>
            <person name="Fulton L."/>
            <person name="Fulton R."/>
            <person name="Courtney L."/>
            <person name="Fronick C."/>
            <person name="O'Laughlin M."/>
            <person name="Godfrey J."/>
            <person name="Wilson R.M."/>
            <person name="Miner T."/>
            <person name="Farmer C."/>
            <person name="Delehaunty K."/>
            <person name="Cordes M."/>
            <person name="Minx P."/>
            <person name="Tomlinson C."/>
            <person name="Chen J."/>
            <person name="Wollam A."/>
            <person name="Pepin K.H."/>
            <person name="Bhonagiri V."/>
            <person name="Zhang X."/>
            <person name="Warren W."/>
            <person name="Mitreva M."/>
            <person name="Mardis E.R."/>
            <person name="Wilson R.K."/>
        </authorList>
    </citation>
    <scope>NUCLEOTIDE SEQUENCE [LARGE SCALE GENOMIC DNA]</scope>
    <source>
        <strain evidence="2 3">ATCC 29426</strain>
    </source>
</reference>